<proteinExistence type="predicted"/>
<dbReference type="Proteomes" id="UP000829196">
    <property type="component" value="Unassembled WGS sequence"/>
</dbReference>
<comment type="caution">
    <text evidence="1">The sequence shown here is derived from an EMBL/GenBank/DDBJ whole genome shotgun (WGS) entry which is preliminary data.</text>
</comment>
<protein>
    <submittedName>
        <fullName evidence="1">Uncharacterized protein</fullName>
    </submittedName>
</protein>
<gene>
    <name evidence="1" type="ORF">KFK09_017707</name>
</gene>
<dbReference type="EMBL" id="JAGYWB010000013">
    <property type="protein sequence ID" value="KAI0499503.1"/>
    <property type="molecule type" value="Genomic_DNA"/>
</dbReference>
<dbReference type="AlphaFoldDB" id="A0A8T3ASS7"/>
<accession>A0A8T3ASS7</accession>
<sequence>MEKGIKVLLNPDNRKFGLVNKCFKTNHIKVNCVDPDPEEEADANCDCMGDDGRYQKKWDKVLKDIGYLRMDVTMEHNDWCLECQGMSFFFASFYTLHPASHNLCANPARNLALATVSHASANSAERSS</sequence>
<organism evidence="1 2">
    <name type="scientific">Dendrobium nobile</name>
    <name type="common">Orchid</name>
    <dbReference type="NCBI Taxonomy" id="94219"/>
    <lineage>
        <taxon>Eukaryota</taxon>
        <taxon>Viridiplantae</taxon>
        <taxon>Streptophyta</taxon>
        <taxon>Embryophyta</taxon>
        <taxon>Tracheophyta</taxon>
        <taxon>Spermatophyta</taxon>
        <taxon>Magnoliopsida</taxon>
        <taxon>Liliopsida</taxon>
        <taxon>Asparagales</taxon>
        <taxon>Orchidaceae</taxon>
        <taxon>Epidendroideae</taxon>
        <taxon>Malaxideae</taxon>
        <taxon>Dendrobiinae</taxon>
        <taxon>Dendrobium</taxon>
    </lineage>
</organism>
<evidence type="ECO:0000313" key="2">
    <source>
        <dbReference type="Proteomes" id="UP000829196"/>
    </source>
</evidence>
<evidence type="ECO:0000313" key="1">
    <source>
        <dbReference type="EMBL" id="KAI0499503.1"/>
    </source>
</evidence>
<name>A0A8T3ASS7_DENNO</name>
<reference evidence="1" key="1">
    <citation type="journal article" date="2022" name="Front. Genet.">
        <title>Chromosome-Scale Assembly of the Dendrobium nobile Genome Provides Insights Into the Molecular Mechanism of the Biosynthesis of the Medicinal Active Ingredient of Dendrobium.</title>
        <authorList>
            <person name="Xu Q."/>
            <person name="Niu S.-C."/>
            <person name="Li K.-L."/>
            <person name="Zheng P.-J."/>
            <person name="Zhang X.-J."/>
            <person name="Jia Y."/>
            <person name="Liu Y."/>
            <person name="Niu Y.-X."/>
            <person name="Yu L.-H."/>
            <person name="Chen D.-F."/>
            <person name="Zhang G.-Q."/>
        </authorList>
    </citation>
    <scope>NUCLEOTIDE SEQUENCE</scope>
    <source>
        <tissue evidence="1">Leaf</tissue>
    </source>
</reference>
<keyword evidence="2" id="KW-1185">Reference proteome</keyword>